<evidence type="ECO:0000313" key="2">
    <source>
        <dbReference type="Proteomes" id="UP000437970"/>
    </source>
</evidence>
<dbReference type="Proteomes" id="UP000437970">
    <property type="component" value="Unassembled WGS sequence"/>
</dbReference>
<proteinExistence type="predicted"/>
<dbReference type="AlphaFoldDB" id="A0A7X1Y0U6"/>
<organism evidence="1 2">
    <name type="scientific">Pseudomonas helleri</name>
    <dbReference type="NCBI Taxonomy" id="1608996"/>
    <lineage>
        <taxon>Bacteria</taxon>
        <taxon>Pseudomonadati</taxon>
        <taxon>Pseudomonadota</taxon>
        <taxon>Gammaproteobacteria</taxon>
        <taxon>Pseudomonadales</taxon>
        <taxon>Pseudomonadaceae</taxon>
        <taxon>Pseudomonas</taxon>
    </lineage>
</organism>
<protein>
    <submittedName>
        <fullName evidence="1">Uncharacterized protein</fullName>
    </submittedName>
</protein>
<reference evidence="1 2" key="1">
    <citation type="submission" date="2019-10" db="EMBL/GenBank/DDBJ databases">
        <title>Evaluation of single-gene subtyping targets for Pseudomonas.</title>
        <authorList>
            <person name="Reichler S.J."/>
            <person name="Orsi R.H."/>
            <person name="Wiedmann M."/>
            <person name="Martin N.H."/>
            <person name="Murphy S.I."/>
        </authorList>
    </citation>
    <scope>NUCLEOTIDE SEQUENCE [LARGE SCALE GENOMIC DNA]</scope>
    <source>
        <strain evidence="1 2">FSL R10-1984</strain>
    </source>
</reference>
<sequence>MSDQIPGTKLKHVKSDRFISEVADQVNIAVMQGNDGTTRLGLIFARDTLDLLNETFIASPENPNQIALSITPDDVQPFRLQLANLTLSLDAAKRLHMALQRTFQNIENELGDA</sequence>
<gene>
    <name evidence="1" type="ORF">GHO29_17345</name>
</gene>
<dbReference type="EMBL" id="WIVW01000028">
    <property type="protein sequence ID" value="MQU28246.1"/>
    <property type="molecule type" value="Genomic_DNA"/>
</dbReference>
<dbReference type="RefSeq" id="WP_153380857.1">
    <property type="nucleotide sequence ID" value="NZ_WIVW01000028.1"/>
</dbReference>
<accession>A0A7X1Y0U6</accession>
<name>A0A7X1Y0U6_9PSED</name>
<evidence type="ECO:0000313" key="1">
    <source>
        <dbReference type="EMBL" id="MQU28246.1"/>
    </source>
</evidence>
<comment type="caution">
    <text evidence="1">The sequence shown here is derived from an EMBL/GenBank/DDBJ whole genome shotgun (WGS) entry which is preliminary data.</text>
</comment>